<evidence type="ECO:0000259" key="7">
    <source>
        <dbReference type="Pfam" id="PF07669"/>
    </source>
</evidence>
<dbReference type="PANTHER" id="PTHR33841">
    <property type="entry name" value="DNA METHYLTRANSFERASE YEEA-RELATED"/>
    <property type="match status" value="1"/>
</dbReference>
<evidence type="ECO:0000256" key="4">
    <source>
        <dbReference type="ARBA" id="ARBA00022691"/>
    </source>
</evidence>
<sequence>DIVNDELIITDEDGLPFTYNPKNKENQRLQETLFHEKQTIIENGLFGVDINPNSVKICRLRLWIELLKNAYYRNETELETLPNIDINIKCGNSLISRFGLDADLKEALKKSKLKIDDYKRAVDQYRNAESKEQKRDMETLIAEIKTNFRTEINQNGKEIKELQKLKYEFNVKFDSAQLFETKLTKAEQKAKKDLADKIDKIETQLEEIKSNKIYENAFEWRFEFPEVLNDEGDFVGFDVVIGNPPYVDAKKLAGISSLLKENYNVYYSSSDLSSYFFELGINVLKINGVFSFINTNKFFKTEYGKPLRAFISQFKINSIINFEQVPIFDEALVSSLIIVFEKNKNKSDFLFVEFD</sequence>
<dbReference type="PANTHER" id="PTHR33841:SF1">
    <property type="entry name" value="DNA METHYLTRANSFERASE A"/>
    <property type="match status" value="1"/>
</dbReference>
<dbReference type="GO" id="GO:0006304">
    <property type="term" value="P:DNA modification"/>
    <property type="evidence" value="ECO:0007669"/>
    <property type="project" value="InterPro"/>
</dbReference>
<dbReference type="AlphaFoldDB" id="A0A246GEN2"/>
<dbReference type="GO" id="GO:0032259">
    <property type="term" value="P:methylation"/>
    <property type="evidence" value="ECO:0007669"/>
    <property type="project" value="UniProtKB-KW"/>
</dbReference>
<comment type="caution">
    <text evidence="8">The sequence shown here is derived from an EMBL/GenBank/DDBJ whole genome shotgun (WGS) entry which is preliminary data.</text>
</comment>
<keyword evidence="3" id="KW-0808">Transferase</keyword>
<dbReference type="SUPFAM" id="SSF53335">
    <property type="entry name" value="S-adenosyl-L-methionine-dependent methyltransferases"/>
    <property type="match status" value="1"/>
</dbReference>
<keyword evidence="8" id="KW-0378">Hydrolase</keyword>
<gene>
    <name evidence="8" type="ORF">BWK59_15185</name>
</gene>
<evidence type="ECO:0000313" key="9">
    <source>
        <dbReference type="Proteomes" id="UP000197768"/>
    </source>
</evidence>
<evidence type="ECO:0000256" key="2">
    <source>
        <dbReference type="ARBA" id="ARBA00022603"/>
    </source>
</evidence>
<keyword evidence="8" id="KW-0255">Endonuclease</keyword>
<dbReference type="GO" id="GO:0009007">
    <property type="term" value="F:site-specific DNA-methyltransferase (adenine-specific) activity"/>
    <property type="evidence" value="ECO:0007669"/>
    <property type="project" value="UniProtKB-EC"/>
</dbReference>
<reference evidence="8 9" key="1">
    <citation type="journal article" date="2017" name="Infect. Genet. Evol.">
        <title>Comparative genome analysis of fish pathogen Flavobacterium columnare reveals extensive sequence diversity within the species.</title>
        <authorList>
            <person name="Kayansamruaj P."/>
            <person name="Dong H.T."/>
            <person name="Hirono I."/>
            <person name="Kondo H."/>
            <person name="Senapin S."/>
            <person name="Rodkhum C."/>
        </authorList>
    </citation>
    <scope>NUCLEOTIDE SEQUENCE [LARGE SCALE GENOMIC DNA]</scope>
    <source>
        <strain evidence="8 9">1215</strain>
    </source>
</reference>
<evidence type="ECO:0000256" key="1">
    <source>
        <dbReference type="ARBA" id="ARBA00011900"/>
    </source>
</evidence>
<dbReference type="PROSITE" id="PS00092">
    <property type="entry name" value="N6_MTASE"/>
    <property type="match status" value="1"/>
</dbReference>
<feature type="domain" description="Type II methyltransferase M.TaqI-like" evidence="7">
    <location>
        <begin position="43"/>
        <end position="328"/>
    </location>
</feature>
<keyword evidence="6" id="KW-0175">Coiled coil</keyword>
<feature type="coiled-coil region" evidence="6">
    <location>
        <begin position="108"/>
        <end position="147"/>
    </location>
</feature>
<evidence type="ECO:0000313" key="8">
    <source>
        <dbReference type="EMBL" id="OWP82572.1"/>
    </source>
</evidence>
<proteinExistence type="predicted"/>
<dbReference type="GO" id="GO:0003676">
    <property type="term" value="F:nucleic acid binding"/>
    <property type="evidence" value="ECO:0007669"/>
    <property type="project" value="InterPro"/>
</dbReference>
<dbReference type="Pfam" id="PF07669">
    <property type="entry name" value="Eco57I"/>
    <property type="match status" value="1"/>
</dbReference>
<comment type="catalytic activity">
    <reaction evidence="5">
        <text>a 2'-deoxyadenosine in DNA + S-adenosyl-L-methionine = an N(6)-methyl-2'-deoxyadenosine in DNA + S-adenosyl-L-homocysteine + H(+)</text>
        <dbReference type="Rhea" id="RHEA:15197"/>
        <dbReference type="Rhea" id="RHEA-COMP:12418"/>
        <dbReference type="Rhea" id="RHEA-COMP:12419"/>
        <dbReference type="ChEBI" id="CHEBI:15378"/>
        <dbReference type="ChEBI" id="CHEBI:57856"/>
        <dbReference type="ChEBI" id="CHEBI:59789"/>
        <dbReference type="ChEBI" id="CHEBI:90615"/>
        <dbReference type="ChEBI" id="CHEBI:90616"/>
        <dbReference type="EC" id="2.1.1.72"/>
    </reaction>
</comment>
<evidence type="ECO:0000256" key="3">
    <source>
        <dbReference type="ARBA" id="ARBA00022679"/>
    </source>
</evidence>
<protein>
    <recommendedName>
        <fullName evidence="1">site-specific DNA-methyltransferase (adenine-specific)</fullName>
        <ecNumber evidence="1">2.1.1.72</ecNumber>
    </recommendedName>
</protein>
<keyword evidence="2" id="KW-0489">Methyltransferase</keyword>
<feature type="non-terminal residue" evidence="8">
    <location>
        <position position="355"/>
    </location>
</feature>
<dbReference type="InterPro" id="IPR011639">
    <property type="entry name" value="MethylTrfase_TaqI-like_dom"/>
</dbReference>
<keyword evidence="4" id="KW-0949">S-adenosyl-L-methionine</keyword>
<organism evidence="8 9">
    <name type="scientific">Flavobacterium davisii</name>
    <dbReference type="NCBI Taxonomy" id="2906077"/>
    <lineage>
        <taxon>Bacteria</taxon>
        <taxon>Pseudomonadati</taxon>
        <taxon>Bacteroidota</taxon>
        <taxon>Flavobacteriia</taxon>
        <taxon>Flavobacteriales</taxon>
        <taxon>Flavobacteriaceae</taxon>
        <taxon>Flavobacterium</taxon>
    </lineage>
</organism>
<name>A0A246GEN2_9FLAO</name>
<evidence type="ECO:0000256" key="6">
    <source>
        <dbReference type="SAM" id="Coils"/>
    </source>
</evidence>
<dbReference type="RefSeq" id="WP_174647586.1">
    <property type="nucleotide sequence ID" value="NZ_MTCZ01000367.1"/>
</dbReference>
<dbReference type="EMBL" id="MTCZ01000367">
    <property type="protein sequence ID" value="OWP82572.1"/>
    <property type="molecule type" value="Genomic_DNA"/>
</dbReference>
<evidence type="ECO:0000256" key="5">
    <source>
        <dbReference type="ARBA" id="ARBA00047942"/>
    </source>
</evidence>
<dbReference type="InterPro" id="IPR029063">
    <property type="entry name" value="SAM-dependent_MTases_sf"/>
</dbReference>
<dbReference type="Proteomes" id="UP000197768">
    <property type="component" value="Unassembled WGS sequence"/>
</dbReference>
<accession>A0A246GEN2</accession>
<dbReference type="EC" id="2.1.1.72" evidence="1"/>
<dbReference type="InterPro" id="IPR050953">
    <property type="entry name" value="N4_N6_ade-DNA_methylase"/>
</dbReference>
<dbReference type="GO" id="GO:0004519">
    <property type="term" value="F:endonuclease activity"/>
    <property type="evidence" value="ECO:0007669"/>
    <property type="project" value="UniProtKB-KW"/>
</dbReference>
<dbReference type="InterPro" id="IPR002052">
    <property type="entry name" value="DNA_methylase_N6_adenine_CS"/>
</dbReference>
<keyword evidence="8" id="KW-0540">Nuclease</keyword>
<feature type="non-terminal residue" evidence="8">
    <location>
        <position position="1"/>
    </location>
</feature>
<dbReference type="Gene3D" id="3.40.50.150">
    <property type="entry name" value="Vaccinia Virus protein VP39"/>
    <property type="match status" value="2"/>
</dbReference>